<dbReference type="Gene3D" id="3.10.180.10">
    <property type="entry name" value="2,3-Dihydroxybiphenyl 1,2-Dioxygenase, domain 1"/>
    <property type="match status" value="1"/>
</dbReference>
<feature type="domain" description="PhnB-like" evidence="1">
    <location>
        <begin position="5"/>
        <end position="131"/>
    </location>
</feature>
<dbReference type="RefSeq" id="WP_227905501.1">
    <property type="nucleotide sequence ID" value="NZ_CP094984.1"/>
</dbReference>
<organism evidence="2 5">
    <name type="scientific">Arthrobacter zhangbolii</name>
    <dbReference type="NCBI Taxonomy" id="2886936"/>
    <lineage>
        <taxon>Bacteria</taxon>
        <taxon>Bacillati</taxon>
        <taxon>Actinomycetota</taxon>
        <taxon>Actinomycetes</taxon>
        <taxon>Micrococcales</taxon>
        <taxon>Micrococcaceae</taxon>
        <taxon>Arthrobacter</taxon>
    </lineage>
</organism>
<dbReference type="CDD" id="cd06588">
    <property type="entry name" value="PhnB_like"/>
    <property type="match status" value="1"/>
</dbReference>
<dbReference type="InterPro" id="IPR029068">
    <property type="entry name" value="Glyas_Bleomycin-R_OHBP_Dase"/>
</dbReference>
<dbReference type="EMBL" id="CP094984">
    <property type="protein sequence ID" value="UON92698.1"/>
    <property type="molecule type" value="Genomic_DNA"/>
</dbReference>
<dbReference type="Pfam" id="PF06983">
    <property type="entry name" value="3-dmu-9_3-mt"/>
    <property type="match status" value="1"/>
</dbReference>
<dbReference type="Proteomes" id="UP000829758">
    <property type="component" value="Chromosome"/>
</dbReference>
<evidence type="ECO:0000313" key="5">
    <source>
        <dbReference type="Proteomes" id="UP001155145"/>
    </source>
</evidence>
<evidence type="ECO:0000313" key="3">
    <source>
        <dbReference type="EMBL" id="UON92698.1"/>
    </source>
</evidence>
<dbReference type="AlphaFoldDB" id="A0A9X1MAM5"/>
<protein>
    <submittedName>
        <fullName evidence="2">VOC family protein</fullName>
    </submittedName>
</protein>
<evidence type="ECO:0000313" key="2">
    <source>
        <dbReference type="EMBL" id="MCC3273319.1"/>
    </source>
</evidence>
<keyword evidence="4" id="KW-1185">Reference proteome</keyword>
<gene>
    <name evidence="2" type="ORF">LJ755_11325</name>
    <name evidence="3" type="ORF">MUK71_03380</name>
</gene>
<dbReference type="SUPFAM" id="SSF54593">
    <property type="entry name" value="Glyoxalase/Bleomycin resistance protein/Dihydroxybiphenyl dioxygenase"/>
    <property type="match status" value="1"/>
</dbReference>
<dbReference type="Proteomes" id="UP001155145">
    <property type="component" value="Unassembled WGS sequence"/>
</dbReference>
<dbReference type="PANTHER" id="PTHR33990">
    <property type="entry name" value="PROTEIN YJDN-RELATED"/>
    <property type="match status" value="1"/>
</dbReference>
<sequence>MPSQMNPYLSFRDNAREAMDFYQSVFGGTLESSTFGDMNMSDDPAEANKIMHSSLTTDSGFVLMASDTPSSMNLDEGSSYSISLSGDNGEELRGYWDRLLDGGQMDLPLEKAPWGDLFGMLTDRFGTSWMISIEGEDS</sequence>
<dbReference type="InterPro" id="IPR028973">
    <property type="entry name" value="PhnB-like"/>
</dbReference>
<evidence type="ECO:0000313" key="4">
    <source>
        <dbReference type="Proteomes" id="UP000829758"/>
    </source>
</evidence>
<accession>A0A9X1MAM5</accession>
<proteinExistence type="predicted"/>
<reference evidence="2" key="1">
    <citation type="submission" date="2021-10" db="EMBL/GenBank/DDBJ databases">
        <title>Novel species in genus Arthrobacter.</title>
        <authorList>
            <person name="Liu Y."/>
        </authorList>
    </citation>
    <scope>NUCLEOTIDE SEQUENCE</scope>
    <source>
        <strain evidence="4">zg-Y462</strain>
        <strain evidence="2">Zg-Y462</strain>
    </source>
</reference>
<dbReference type="EMBL" id="JAJFZT010000007">
    <property type="protein sequence ID" value="MCC3273319.1"/>
    <property type="molecule type" value="Genomic_DNA"/>
</dbReference>
<dbReference type="PANTHER" id="PTHR33990:SF1">
    <property type="entry name" value="PROTEIN YJDN"/>
    <property type="match status" value="1"/>
</dbReference>
<evidence type="ECO:0000259" key="1">
    <source>
        <dbReference type="Pfam" id="PF06983"/>
    </source>
</evidence>
<name>A0A9X1MAM5_9MICC</name>